<comment type="caution">
    <text evidence="2">The sequence shown here is derived from an EMBL/GenBank/DDBJ whole genome shotgun (WGS) entry which is preliminary data.</text>
</comment>
<name>A0A9D4MYB5_DREPO</name>
<evidence type="ECO:0000256" key="1">
    <source>
        <dbReference type="SAM" id="MobiDB-lite"/>
    </source>
</evidence>
<proteinExistence type="predicted"/>
<dbReference type="AlphaFoldDB" id="A0A9D4MYB5"/>
<accession>A0A9D4MYB5</accession>
<dbReference type="EMBL" id="JAIWYP010000001">
    <property type="protein sequence ID" value="KAH3886173.1"/>
    <property type="molecule type" value="Genomic_DNA"/>
</dbReference>
<keyword evidence="3" id="KW-1185">Reference proteome</keyword>
<protein>
    <submittedName>
        <fullName evidence="2">Uncharacterized protein</fullName>
    </submittedName>
</protein>
<evidence type="ECO:0000313" key="2">
    <source>
        <dbReference type="EMBL" id="KAH3886173.1"/>
    </source>
</evidence>
<reference evidence="2" key="2">
    <citation type="submission" date="2020-11" db="EMBL/GenBank/DDBJ databases">
        <authorList>
            <person name="McCartney M.A."/>
            <person name="Auch B."/>
            <person name="Kono T."/>
            <person name="Mallez S."/>
            <person name="Becker A."/>
            <person name="Gohl D.M."/>
            <person name="Silverstein K.A.T."/>
            <person name="Koren S."/>
            <person name="Bechman K.B."/>
            <person name="Herman A."/>
            <person name="Abrahante J.E."/>
            <person name="Garbe J."/>
        </authorList>
    </citation>
    <scope>NUCLEOTIDE SEQUENCE</scope>
    <source>
        <strain evidence="2">Duluth1</strain>
        <tissue evidence="2">Whole animal</tissue>
    </source>
</reference>
<evidence type="ECO:0000313" key="3">
    <source>
        <dbReference type="Proteomes" id="UP000828390"/>
    </source>
</evidence>
<dbReference type="Proteomes" id="UP000828390">
    <property type="component" value="Unassembled WGS sequence"/>
</dbReference>
<reference evidence="2" key="1">
    <citation type="journal article" date="2019" name="bioRxiv">
        <title>The Genome of the Zebra Mussel, Dreissena polymorpha: A Resource for Invasive Species Research.</title>
        <authorList>
            <person name="McCartney M.A."/>
            <person name="Auch B."/>
            <person name="Kono T."/>
            <person name="Mallez S."/>
            <person name="Zhang Y."/>
            <person name="Obille A."/>
            <person name="Becker A."/>
            <person name="Abrahante J.E."/>
            <person name="Garbe J."/>
            <person name="Badalamenti J.P."/>
            <person name="Herman A."/>
            <person name="Mangelson H."/>
            <person name="Liachko I."/>
            <person name="Sullivan S."/>
            <person name="Sone E.D."/>
            <person name="Koren S."/>
            <person name="Silverstein K.A.T."/>
            <person name="Beckman K.B."/>
            <person name="Gohl D.M."/>
        </authorList>
    </citation>
    <scope>NUCLEOTIDE SEQUENCE</scope>
    <source>
        <strain evidence="2">Duluth1</strain>
        <tissue evidence="2">Whole animal</tissue>
    </source>
</reference>
<organism evidence="2 3">
    <name type="scientific">Dreissena polymorpha</name>
    <name type="common">Zebra mussel</name>
    <name type="synonym">Mytilus polymorpha</name>
    <dbReference type="NCBI Taxonomy" id="45954"/>
    <lineage>
        <taxon>Eukaryota</taxon>
        <taxon>Metazoa</taxon>
        <taxon>Spiralia</taxon>
        <taxon>Lophotrochozoa</taxon>
        <taxon>Mollusca</taxon>
        <taxon>Bivalvia</taxon>
        <taxon>Autobranchia</taxon>
        <taxon>Heteroconchia</taxon>
        <taxon>Euheterodonta</taxon>
        <taxon>Imparidentia</taxon>
        <taxon>Neoheterodontei</taxon>
        <taxon>Myida</taxon>
        <taxon>Dreissenoidea</taxon>
        <taxon>Dreissenidae</taxon>
        <taxon>Dreissena</taxon>
    </lineage>
</organism>
<gene>
    <name evidence="2" type="ORF">DPMN_010174</name>
</gene>
<sequence>MSISTFTTPQNIIGNQTSMPLPSMTVTSPRESTPRVNVTLQIERHLHMIMLRLMQLLLLLLITRVR</sequence>
<feature type="region of interest" description="Disordered" evidence="1">
    <location>
        <begin position="1"/>
        <end position="32"/>
    </location>
</feature>